<dbReference type="OrthoDB" id="2769307at2759"/>
<organism evidence="3 4">
    <name type="scientific">Steccherinum ochraceum</name>
    <dbReference type="NCBI Taxonomy" id="92696"/>
    <lineage>
        <taxon>Eukaryota</taxon>
        <taxon>Fungi</taxon>
        <taxon>Dikarya</taxon>
        <taxon>Basidiomycota</taxon>
        <taxon>Agaricomycotina</taxon>
        <taxon>Agaricomycetes</taxon>
        <taxon>Polyporales</taxon>
        <taxon>Steccherinaceae</taxon>
        <taxon>Steccherinum</taxon>
    </lineage>
</organism>
<evidence type="ECO:0000256" key="1">
    <source>
        <dbReference type="SAM" id="MobiDB-lite"/>
    </source>
</evidence>
<name>A0A4R0RJ09_9APHY</name>
<sequence length="190" mass="20217">MSLFGVTLVVSAILSRTLQAGAAALSTNLFDVPLPFTIIVSPTNGTTLAAGQTFNFEYPLSIYGPCPSALYPIAAYLLDHVPTSDDVTVNDPTQSLFSFGEWIGAATPLSPGGTTTRPPPTSLTMPELSPEMSGETIYFVVVQTMDGCVGHQFGYGVSYSAIRFTTAEEYLAKRQENFKTPDATPIGYGL</sequence>
<comment type="caution">
    <text evidence="3">The sequence shown here is derived from an EMBL/GenBank/DDBJ whole genome shotgun (WGS) entry which is preliminary data.</text>
</comment>
<evidence type="ECO:0000256" key="2">
    <source>
        <dbReference type="SAM" id="SignalP"/>
    </source>
</evidence>
<feature type="chain" id="PRO_5020324883" description="Ubiquitin 3 binding protein But2 C-terminal domain-containing protein" evidence="2">
    <location>
        <begin position="24"/>
        <end position="190"/>
    </location>
</feature>
<proteinExistence type="predicted"/>
<dbReference type="Proteomes" id="UP000292702">
    <property type="component" value="Unassembled WGS sequence"/>
</dbReference>
<keyword evidence="4" id="KW-1185">Reference proteome</keyword>
<dbReference type="EMBL" id="RWJN01000062">
    <property type="protein sequence ID" value="TCD68590.1"/>
    <property type="molecule type" value="Genomic_DNA"/>
</dbReference>
<evidence type="ECO:0000313" key="4">
    <source>
        <dbReference type="Proteomes" id="UP000292702"/>
    </source>
</evidence>
<reference evidence="3 4" key="1">
    <citation type="submission" date="2018-11" db="EMBL/GenBank/DDBJ databases">
        <title>Genome assembly of Steccherinum ochraceum LE-BIN_3174, the white-rot fungus of the Steccherinaceae family (The Residual Polyporoid clade, Polyporales, Basidiomycota).</title>
        <authorList>
            <person name="Fedorova T.V."/>
            <person name="Glazunova O.A."/>
            <person name="Landesman E.O."/>
            <person name="Moiseenko K.V."/>
            <person name="Psurtseva N.V."/>
            <person name="Savinova O.S."/>
            <person name="Shakhova N.V."/>
            <person name="Tyazhelova T.V."/>
            <person name="Vasina D.V."/>
        </authorList>
    </citation>
    <scope>NUCLEOTIDE SEQUENCE [LARGE SCALE GENOMIC DNA]</scope>
    <source>
        <strain evidence="3 4">LE-BIN_3174</strain>
    </source>
</reference>
<dbReference type="AlphaFoldDB" id="A0A4R0RJ09"/>
<accession>A0A4R0RJ09</accession>
<feature type="signal peptide" evidence="2">
    <location>
        <begin position="1"/>
        <end position="23"/>
    </location>
</feature>
<feature type="region of interest" description="Disordered" evidence="1">
    <location>
        <begin position="109"/>
        <end position="129"/>
    </location>
</feature>
<feature type="compositionally biased region" description="Low complexity" evidence="1">
    <location>
        <begin position="109"/>
        <end position="126"/>
    </location>
</feature>
<keyword evidence="2" id="KW-0732">Signal</keyword>
<protein>
    <recommendedName>
        <fullName evidence="5">Ubiquitin 3 binding protein But2 C-terminal domain-containing protein</fullName>
    </recommendedName>
</protein>
<evidence type="ECO:0000313" key="3">
    <source>
        <dbReference type="EMBL" id="TCD68590.1"/>
    </source>
</evidence>
<gene>
    <name evidence="3" type="ORF">EIP91_010379</name>
</gene>
<evidence type="ECO:0008006" key="5">
    <source>
        <dbReference type="Google" id="ProtNLM"/>
    </source>
</evidence>